<evidence type="ECO:0000313" key="2">
    <source>
        <dbReference type="Proteomes" id="UP000248764"/>
    </source>
</evidence>
<sequence length="74" mass="8582">MRRIEIGYLCRKGHYCFYADPEEDGACGAPGVGRIWLEIEPEWDDDAEAEERTDQIIWEADDSLAEKFEAWRAS</sequence>
<reference evidence="1 2" key="1">
    <citation type="submission" date="2018-01" db="EMBL/GenBank/DDBJ databases">
        <title>Draft genome sequence of Jiangella sp. GTF31.</title>
        <authorList>
            <person name="Sahin N."/>
            <person name="Ay H."/>
            <person name="Saygin H."/>
        </authorList>
    </citation>
    <scope>NUCLEOTIDE SEQUENCE [LARGE SCALE GENOMIC DNA]</scope>
    <source>
        <strain evidence="1 2">GTF31</strain>
    </source>
</reference>
<organism evidence="1 2">
    <name type="scientific">Jiangella anatolica</name>
    <dbReference type="NCBI Taxonomy" id="2670374"/>
    <lineage>
        <taxon>Bacteria</taxon>
        <taxon>Bacillati</taxon>
        <taxon>Actinomycetota</taxon>
        <taxon>Actinomycetes</taxon>
        <taxon>Jiangellales</taxon>
        <taxon>Jiangellaceae</taxon>
        <taxon>Jiangella</taxon>
    </lineage>
</organism>
<evidence type="ECO:0000313" key="1">
    <source>
        <dbReference type="EMBL" id="PZF83231.1"/>
    </source>
</evidence>
<dbReference type="RefSeq" id="WP_111255129.1">
    <property type="nucleotide sequence ID" value="NZ_POTW01000027.1"/>
</dbReference>
<comment type="caution">
    <text evidence="1">The sequence shown here is derived from an EMBL/GenBank/DDBJ whole genome shotgun (WGS) entry which is preliminary data.</text>
</comment>
<dbReference type="EMBL" id="POTW01000027">
    <property type="protein sequence ID" value="PZF83231.1"/>
    <property type="molecule type" value="Genomic_DNA"/>
</dbReference>
<name>A0A2W2B6Y7_9ACTN</name>
<keyword evidence="2" id="KW-1185">Reference proteome</keyword>
<dbReference type="AlphaFoldDB" id="A0A2W2B6Y7"/>
<gene>
    <name evidence="1" type="ORF">C1I92_13215</name>
</gene>
<protein>
    <submittedName>
        <fullName evidence="1">Uncharacterized protein</fullName>
    </submittedName>
</protein>
<accession>A0A2W2B6Y7</accession>
<dbReference type="Proteomes" id="UP000248764">
    <property type="component" value="Unassembled WGS sequence"/>
</dbReference>
<proteinExistence type="predicted"/>